<evidence type="ECO:0000256" key="1">
    <source>
        <dbReference type="ARBA" id="ARBA00023125"/>
    </source>
</evidence>
<reference evidence="2 3" key="1">
    <citation type="journal article" date="2015" name="Fungal Genet. Biol.">
        <title>Evolution of novel wood decay mechanisms in Agaricales revealed by the genome sequences of Fistulina hepatica and Cylindrobasidium torrendii.</title>
        <authorList>
            <person name="Floudas D."/>
            <person name="Held B.W."/>
            <person name="Riley R."/>
            <person name="Nagy L.G."/>
            <person name="Koehler G."/>
            <person name="Ransdell A.S."/>
            <person name="Younus H."/>
            <person name="Chow J."/>
            <person name="Chiniquy J."/>
            <person name="Lipzen A."/>
            <person name="Tritt A."/>
            <person name="Sun H."/>
            <person name="Haridas S."/>
            <person name="LaButti K."/>
            <person name="Ohm R.A."/>
            <person name="Kues U."/>
            <person name="Blanchette R.A."/>
            <person name="Grigoriev I.V."/>
            <person name="Minto R.E."/>
            <person name="Hibbett D.S."/>
        </authorList>
    </citation>
    <scope>NUCLEOTIDE SEQUENCE [LARGE SCALE GENOMIC DNA]</scope>
    <source>
        <strain evidence="2 3">ATCC 64428</strain>
    </source>
</reference>
<dbReference type="InterPro" id="IPR010998">
    <property type="entry name" value="Integrase_recombinase_N"/>
</dbReference>
<sequence>MNFDNPRARQPLHAPWTLERLRIERSIAIGASIDLSSHAAYSSALQSYLAFCRSHNFPVDPTADTLSFFIVYMSHHIKPSSVNSYLSGICSQLEPYFPDVRHTHSNQLVRRTLTGCHKLYSSPTTSKRPLHRQELLHLSHTFPRADSFNNTLWWAQLLVGFYGLLRLGELVVPDQVSLRDHHKFIRRLSVVLNDAAFSFLLPSHKADRGATHLAELGIPPSIIQGIGRWSSDAFKVYIRMHPVILANILHATAH</sequence>
<dbReference type="AlphaFoldDB" id="A0A0D7ANG0"/>
<dbReference type="PANTHER" id="PTHR34605">
    <property type="entry name" value="PHAGE_INTEGRASE DOMAIN-CONTAINING PROTEIN"/>
    <property type="match status" value="1"/>
</dbReference>
<evidence type="ECO:0000313" key="2">
    <source>
        <dbReference type="EMBL" id="KIY52846.1"/>
    </source>
</evidence>
<dbReference type="OrthoDB" id="5598396at2759"/>
<proteinExistence type="predicted"/>
<dbReference type="SUPFAM" id="SSF47823">
    <property type="entry name" value="lambda integrase-like, N-terminal domain"/>
    <property type="match status" value="1"/>
</dbReference>
<dbReference type="Proteomes" id="UP000054144">
    <property type="component" value="Unassembled WGS sequence"/>
</dbReference>
<evidence type="ECO:0000313" key="3">
    <source>
        <dbReference type="Proteomes" id="UP000054144"/>
    </source>
</evidence>
<dbReference type="EMBL" id="KN881629">
    <property type="protein sequence ID" value="KIY52846.1"/>
    <property type="molecule type" value="Genomic_DNA"/>
</dbReference>
<keyword evidence="1" id="KW-0238">DNA-binding</keyword>
<dbReference type="PANTHER" id="PTHR34605:SF3">
    <property type="entry name" value="P CELL-TYPE AGGLUTINATION PROTEIN MAP4-LIKE-RELATED"/>
    <property type="match status" value="1"/>
</dbReference>
<gene>
    <name evidence="2" type="ORF">FISHEDRAFT_34141</name>
</gene>
<evidence type="ECO:0008006" key="4">
    <source>
        <dbReference type="Google" id="ProtNLM"/>
    </source>
</evidence>
<dbReference type="InterPro" id="IPR052925">
    <property type="entry name" value="Phage_Integrase-like_Recomb"/>
</dbReference>
<dbReference type="GO" id="GO:0003677">
    <property type="term" value="F:DNA binding"/>
    <property type="evidence" value="ECO:0007669"/>
    <property type="project" value="UniProtKB-KW"/>
</dbReference>
<keyword evidence="3" id="KW-1185">Reference proteome</keyword>
<organism evidence="2 3">
    <name type="scientific">Fistulina hepatica ATCC 64428</name>
    <dbReference type="NCBI Taxonomy" id="1128425"/>
    <lineage>
        <taxon>Eukaryota</taxon>
        <taxon>Fungi</taxon>
        <taxon>Dikarya</taxon>
        <taxon>Basidiomycota</taxon>
        <taxon>Agaricomycotina</taxon>
        <taxon>Agaricomycetes</taxon>
        <taxon>Agaricomycetidae</taxon>
        <taxon>Agaricales</taxon>
        <taxon>Fistulinaceae</taxon>
        <taxon>Fistulina</taxon>
    </lineage>
</organism>
<protein>
    <recommendedName>
        <fullName evidence="4">Core-binding (CB) domain-containing protein</fullName>
    </recommendedName>
</protein>
<accession>A0A0D7ANG0</accession>
<dbReference type="Gene3D" id="1.10.150.130">
    <property type="match status" value="1"/>
</dbReference>
<name>A0A0D7ANG0_9AGAR</name>